<evidence type="ECO:0000259" key="7">
    <source>
        <dbReference type="PROSITE" id="PS50011"/>
    </source>
</evidence>
<keyword evidence="4" id="KW-0418">Kinase</keyword>
<organism evidence="8 9">
    <name type="scientific">Ridgeia piscesae</name>
    <name type="common">Tubeworm</name>
    <dbReference type="NCBI Taxonomy" id="27915"/>
    <lineage>
        <taxon>Eukaryota</taxon>
        <taxon>Metazoa</taxon>
        <taxon>Spiralia</taxon>
        <taxon>Lophotrochozoa</taxon>
        <taxon>Annelida</taxon>
        <taxon>Polychaeta</taxon>
        <taxon>Sedentaria</taxon>
        <taxon>Canalipalpata</taxon>
        <taxon>Sabellida</taxon>
        <taxon>Siboglinidae</taxon>
        <taxon>Ridgeia</taxon>
    </lineage>
</organism>
<feature type="region of interest" description="Disordered" evidence="6">
    <location>
        <begin position="200"/>
        <end position="224"/>
    </location>
</feature>
<dbReference type="EMBL" id="JAODUO010000186">
    <property type="protein sequence ID" value="KAK2186865.1"/>
    <property type="molecule type" value="Genomic_DNA"/>
</dbReference>
<evidence type="ECO:0000256" key="4">
    <source>
        <dbReference type="ARBA" id="ARBA00022777"/>
    </source>
</evidence>
<keyword evidence="3" id="KW-0547">Nucleotide-binding</keyword>
<dbReference type="InterPro" id="IPR011009">
    <property type="entry name" value="Kinase-like_dom_sf"/>
</dbReference>
<evidence type="ECO:0000256" key="6">
    <source>
        <dbReference type="SAM" id="MobiDB-lite"/>
    </source>
</evidence>
<gene>
    <name evidence="8" type="ORF">NP493_186g03145</name>
</gene>
<accession>A0AAD9P2C0</accession>
<keyword evidence="2" id="KW-0808">Transferase</keyword>
<evidence type="ECO:0000313" key="8">
    <source>
        <dbReference type="EMBL" id="KAK2186865.1"/>
    </source>
</evidence>
<dbReference type="GO" id="GO:0035556">
    <property type="term" value="P:intracellular signal transduction"/>
    <property type="evidence" value="ECO:0007669"/>
    <property type="project" value="TreeGrafter"/>
</dbReference>
<dbReference type="Proteomes" id="UP001209878">
    <property type="component" value="Unassembled WGS sequence"/>
</dbReference>
<dbReference type="PROSITE" id="PS00108">
    <property type="entry name" value="PROTEIN_KINASE_ST"/>
    <property type="match status" value="1"/>
</dbReference>
<keyword evidence="1" id="KW-0723">Serine/threonine-protein kinase</keyword>
<keyword evidence="5" id="KW-0067">ATP-binding</keyword>
<evidence type="ECO:0000256" key="5">
    <source>
        <dbReference type="ARBA" id="ARBA00022840"/>
    </source>
</evidence>
<proteinExistence type="predicted"/>
<evidence type="ECO:0000256" key="3">
    <source>
        <dbReference type="ARBA" id="ARBA00022741"/>
    </source>
</evidence>
<feature type="domain" description="Protein kinase" evidence="7">
    <location>
        <begin position="1"/>
        <end position="144"/>
    </location>
</feature>
<dbReference type="Gene3D" id="1.10.510.10">
    <property type="entry name" value="Transferase(Phosphotransferase) domain 1"/>
    <property type="match status" value="1"/>
</dbReference>
<dbReference type="InterPro" id="IPR000719">
    <property type="entry name" value="Prot_kinase_dom"/>
</dbReference>
<dbReference type="SUPFAM" id="SSF56112">
    <property type="entry name" value="Protein kinase-like (PK-like)"/>
    <property type="match status" value="1"/>
</dbReference>
<dbReference type="InterPro" id="IPR008271">
    <property type="entry name" value="Ser/Thr_kinase_AS"/>
</dbReference>
<dbReference type="PANTHER" id="PTHR24342:SF20">
    <property type="entry name" value="MYOSIN LIGHT CHAIN KINASE, SMOOTH MUSCLE"/>
    <property type="match status" value="1"/>
</dbReference>
<evidence type="ECO:0000256" key="2">
    <source>
        <dbReference type="ARBA" id="ARBA00022679"/>
    </source>
</evidence>
<feature type="compositionally biased region" description="Basic residues" evidence="6">
    <location>
        <begin position="210"/>
        <end position="224"/>
    </location>
</feature>
<dbReference type="GO" id="GO:0005634">
    <property type="term" value="C:nucleus"/>
    <property type="evidence" value="ECO:0007669"/>
    <property type="project" value="TreeGrafter"/>
</dbReference>
<protein>
    <recommendedName>
        <fullName evidence="7">Protein kinase domain-containing protein</fullName>
    </recommendedName>
</protein>
<dbReference type="GO" id="GO:0043065">
    <property type="term" value="P:positive regulation of apoptotic process"/>
    <property type="evidence" value="ECO:0007669"/>
    <property type="project" value="TreeGrafter"/>
</dbReference>
<reference evidence="8" key="1">
    <citation type="journal article" date="2023" name="Mol. Biol. Evol.">
        <title>Third-Generation Sequencing Reveals the Adaptive Role of the Epigenome in Three Deep-Sea Polychaetes.</title>
        <authorList>
            <person name="Perez M."/>
            <person name="Aroh O."/>
            <person name="Sun Y."/>
            <person name="Lan Y."/>
            <person name="Juniper S.K."/>
            <person name="Young C.R."/>
            <person name="Angers B."/>
            <person name="Qian P.Y."/>
        </authorList>
    </citation>
    <scope>NUCLEOTIDE SEQUENCE</scope>
    <source>
        <strain evidence="8">R07B-5</strain>
    </source>
</reference>
<evidence type="ECO:0000313" key="9">
    <source>
        <dbReference type="Proteomes" id="UP001209878"/>
    </source>
</evidence>
<dbReference type="GO" id="GO:0005524">
    <property type="term" value="F:ATP binding"/>
    <property type="evidence" value="ECO:0007669"/>
    <property type="project" value="UniProtKB-KW"/>
</dbReference>
<dbReference type="GO" id="GO:0004674">
    <property type="term" value="F:protein serine/threonine kinase activity"/>
    <property type="evidence" value="ECO:0007669"/>
    <property type="project" value="UniProtKB-KW"/>
</dbReference>
<dbReference type="PANTHER" id="PTHR24342">
    <property type="entry name" value="SERINE/THREONINE-PROTEIN KINASE 17"/>
    <property type="match status" value="1"/>
</dbReference>
<evidence type="ECO:0000256" key="1">
    <source>
        <dbReference type="ARBA" id="ARBA00022527"/>
    </source>
</evidence>
<keyword evidence="9" id="KW-1185">Reference proteome</keyword>
<dbReference type="SMART" id="SM00220">
    <property type="entry name" value="S_TKc"/>
    <property type="match status" value="1"/>
</dbReference>
<comment type="caution">
    <text evidence="8">The sequence shown here is derived from an EMBL/GenBank/DDBJ whole genome shotgun (WGS) entry which is preliminary data.</text>
</comment>
<dbReference type="PROSITE" id="PS50011">
    <property type="entry name" value="PROTEIN_KINASE_DOM"/>
    <property type="match status" value="1"/>
</dbReference>
<dbReference type="Pfam" id="PF00069">
    <property type="entry name" value="Pkinase"/>
    <property type="match status" value="1"/>
</dbReference>
<sequence length="224" mass="25463">MHSHNVVHLDIKPENLFLLSPSTDQLKVIDFGYARRYSAARTLHVKYGTPEFTAPEVAAEDPVTPAADLWSVGITTYILLSGVSPMHAATPRETLLAVKAADWNFDEKAFANISPEAKGFISKLLVKDPRKRMTATDALRHPFINLANHRGLGDKINLDNLRAYLFRRKIERGTNQVKTIVKPVLLSSLLHRVGLTRRQRRGQRACGQRGRSRLGRRRWLRRQR</sequence>
<name>A0AAD9P2C0_RIDPI</name>
<dbReference type="AlphaFoldDB" id="A0AAD9P2C0"/>